<gene>
    <name evidence="1" type="ORF">G127AT_14975</name>
</gene>
<dbReference type="InterPro" id="IPR021145">
    <property type="entry name" value="Portal_protein_SPP1_Gp6-like"/>
</dbReference>
<dbReference type="Proteomes" id="UP000671914">
    <property type="component" value="Chromosome"/>
</dbReference>
<dbReference type="EMBL" id="CP071696">
    <property type="protein sequence ID" value="QTX04542.1"/>
    <property type="molecule type" value="Genomic_DNA"/>
</dbReference>
<evidence type="ECO:0000313" key="1">
    <source>
        <dbReference type="EMBL" id="QTX04542.1"/>
    </source>
</evidence>
<dbReference type="Pfam" id="PF05133">
    <property type="entry name" value="SPP1_portal"/>
    <property type="match status" value="1"/>
</dbReference>
<sequence>MPLTPALVDDAVAALDRDLRRDGRLGKVKRYLAGDHDRPFLPGDTTRALLQLADRSQCNWLPLVSDTFSRSLAVDGFRAARAADDALAWAHWQANGLDARQTIAHRGALEYGTSYVVVWPDASLPTGARIRPLSPLRSAAWYANPDADFPSTPSSSPA</sequence>
<organism evidence="1 2">
    <name type="scientific">Agromyces archimandritae</name>
    <dbReference type="NCBI Taxonomy" id="2781962"/>
    <lineage>
        <taxon>Bacteria</taxon>
        <taxon>Bacillati</taxon>
        <taxon>Actinomycetota</taxon>
        <taxon>Actinomycetes</taxon>
        <taxon>Micrococcales</taxon>
        <taxon>Microbacteriaceae</taxon>
        <taxon>Agromyces</taxon>
    </lineage>
</organism>
<dbReference type="AlphaFoldDB" id="A0A975FMC8"/>
<protein>
    <submittedName>
        <fullName evidence="1">Phage portal protein</fullName>
    </submittedName>
</protein>
<dbReference type="RefSeq" id="WP_210898233.1">
    <property type="nucleotide sequence ID" value="NZ_CP071696.1"/>
</dbReference>
<evidence type="ECO:0000313" key="2">
    <source>
        <dbReference type="Proteomes" id="UP000671914"/>
    </source>
</evidence>
<reference evidence="1" key="1">
    <citation type="submission" date="2021-03" db="EMBL/GenBank/DDBJ databases">
        <title>Agromyces archimandritus sp. nov., isolated from the cockroach Archimandrita tessellata.</title>
        <authorList>
            <person name="Guzman J."/>
            <person name="Ortuzar M."/>
            <person name="Poehlein A."/>
            <person name="Daniel R."/>
            <person name="Trujillo M."/>
            <person name="Vilcinskas A."/>
        </authorList>
    </citation>
    <scope>NUCLEOTIDE SEQUENCE</scope>
    <source>
        <strain evidence="1">G127AT</strain>
    </source>
</reference>
<proteinExistence type="predicted"/>
<keyword evidence="2" id="KW-1185">Reference proteome</keyword>
<name>A0A975FMC8_9MICO</name>
<dbReference type="KEGG" id="aarc:G127AT_14975"/>
<accession>A0A975FMC8</accession>